<comment type="similarity">
    <text evidence="1">Belongs to the LOG family.</text>
</comment>
<accession>A0A1F7R9N3</accession>
<dbReference type="Pfam" id="PF03641">
    <property type="entry name" value="Lysine_decarbox"/>
    <property type="match status" value="1"/>
</dbReference>
<dbReference type="InterPro" id="IPR031100">
    <property type="entry name" value="LOG_fam"/>
</dbReference>
<dbReference type="InterPro" id="IPR005269">
    <property type="entry name" value="LOG"/>
</dbReference>
<dbReference type="NCBIfam" id="TIGR00730">
    <property type="entry name" value="Rossman fold protein, TIGR00730 family"/>
    <property type="match status" value="1"/>
</dbReference>
<dbReference type="GO" id="GO:0009691">
    <property type="term" value="P:cytokinin biosynthetic process"/>
    <property type="evidence" value="ECO:0007669"/>
    <property type="project" value="UniProtKB-UniRule"/>
</dbReference>
<comment type="caution">
    <text evidence="2">The sequence shown here is derived from an EMBL/GenBank/DDBJ whole genome shotgun (WGS) entry which is preliminary data.</text>
</comment>
<dbReference type="EMBL" id="MGDB01000152">
    <property type="protein sequence ID" value="OGL38285.1"/>
    <property type="molecule type" value="Genomic_DNA"/>
</dbReference>
<sequence length="225" mass="25647">MNDFKTQDIWMVFKIMGEFVEGFEHLKNIGPAVSVFGSARLKKNSRYYKLAAKVSEALSKEGFSIITGGGPGIMEASNKGARKGKGKSIGLNIEIPQEQVPNKYANVSMNFDYFFARKVMFVKYSFGYVIFPGGFGTMDEAFEALTLIQTGKISRFPVILVGKKYWSGLVRWIKTVMIKERTISSKDLNLLYLTDDPKEVVKIISNFYRENNFKEEFKWARSMMI</sequence>
<keyword evidence="1" id="KW-0378">Hydrolase</keyword>
<keyword evidence="1" id="KW-0203">Cytokinin biosynthesis</keyword>
<dbReference type="GO" id="GO:0005829">
    <property type="term" value="C:cytosol"/>
    <property type="evidence" value="ECO:0007669"/>
    <property type="project" value="TreeGrafter"/>
</dbReference>
<protein>
    <recommendedName>
        <fullName evidence="1">Cytokinin riboside 5'-monophosphate phosphoribohydrolase</fullName>
        <ecNumber evidence="1">3.2.2.n1</ecNumber>
    </recommendedName>
</protein>
<gene>
    <name evidence="2" type="ORF">A2042_09105</name>
</gene>
<dbReference type="SUPFAM" id="SSF102405">
    <property type="entry name" value="MCP/YpsA-like"/>
    <property type="match status" value="1"/>
</dbReference>
<dbReference type="InterPro" id="IPR052341">
    <property type="entry name" value="LOG_family_nucleotidases"/>
</dbReference>
<evidence type="ECO:0000313" key="3">
    <source>
        <dbReference type="Proteomes" id="UP000178526"/>
    </source>
</evidence>
<proteinExistence type="inferred from homology"/>
<evidence type="ECO:0000256" key="1">
    <source>
        <dbReference type="RuleBase" id="RU363015"/>
    </source>
</evidence>
<dbReference type="GO" id="GO:0016787">
    <property type="term" value="F:hydrolase activity"/>
    <property type="evidence" value="ECO:0007669"/>
    <property type="project" value="UniProtKB-KW"/>
</dbReference>
<organism evidence="2 3">
    <name type="scientific">Candidatus Schekmanbacteria bacterium GWA2_38_11</name>
    <dbReference type="NCBI Taxonomy" id="1817876"/>
    <lineage>
        <taxon>Bacteria</taxon>
        <taxon>Candidatus Schekmaniibacteriota</taxon>
    </lineage>
</organism>
<dbReference type="Proteomes" id="UP000178526">
    <property type="component" value="Unassembled WGS sequence"/>
</dbReference>
<dbReference type="Gene3D" id="3.40.50.450">
    <property type="match status" value="1"/>
</dbReference>
<dbReference type="AlphaFoldDB" id="A0A1F7R9N3"/>
<dbReference type="EC" id="3.2.2.n1" evidence="1"/>
<dbReference type="FunFam" id="3.40.50.450:FF:000011">
    <property type="entry name" value="TIGR00730 family Rossman fold protein"/>
    <property type="match status" value="1"/>
</dbReference>
<reference evidence="2 3" key="1">
    <citation type="journal article" date="2016" name="Nat. Commun.">
        <title>Thousands of microbial genomes shed light on interconnected biogeochemical processes in an aquifer system.</title>
        <authorList>
            <person name="Anantharaman K."/>
            <person name="Brown C.T."/>
            <person name="Hug L.A."/>
            <person name="Sharon I."/>
            <person name="Castelle C.J."/>
            <person name="Probst A.J."/>
            <person name="Thomas B.C."/>
            <person name="Singh A."/>
            <person name="Wilkins M.J."/>
            <person name="Karaoz U."/>
            <person name="Brodie E.L."/>
            <person name="Williams K.H."/>
            <person name="Hubbard S.S."/>
            <person name="Banfield J.F."/>
        </authorList>
    </citation>
    <scope>NUCLEOTIDE SEQUENCE [LARGE SCALE GENOMIC DNA]</scope>
</reference>
<dbReference type="PANTHER" id="PTHR43393">
    <property type="entry name" value="CYTOKININ RIBOSIDE 5'-MONOPHOSPHATE PHOSPHORIBOHYDROLASE"/>
    <property type="match status" value="1"/>
</dbReference>
<evidence type="ECO:0000313" key="2">
    <source>
        <dbReference type="EMBL" id="OGL38285.1"/>
    </source>
</evidence>
<name>A0A1F7R9N3_9BACT</name>
<dbReference type="PANTHER" id="PTHR43393:SF2">
    <property type="entry name" value="CYTOKININ RIBOSIDE 5'-MONOPHOSPHATE PHOSPHORIBOHYDROLASE"/>
    <property type="match status" value="1"/>
</dbReference>